<feature type="domain" description="CW-type" evidence="10">
    <location>
        <begin position="17"/>
        <end position="78"/>
    </location>
</feature>
<comment type="subcellular location">
    <subcellularLocation>
        <location evidence="1">Nucleus</location>
    </subcellularLocation>
</comment>
<sequence length="171" mass="19750">MVKESPKTAKQEAAPRTRTTDMWAVQCGKCFKWRTIPTQEEFEEIRSNFIEDPFTCDKKQKPNNNYSVSCEDPGDIEYDSTRSWVADKPNIPKTPAGFKRRVVMRKNYSKMDVYYHTPTGRTLRSITQVASFLETNPQFKHLSPSDFSFSLPKVMEDTIPIPEKNVVSLTD</sequence>
<dbReference type="SMART" id="SM00391">
    <property type="entry name" value="MBD"/>
    <property type="match status" value="1"/>
</dbReference>
<evidence type="ECO:0000256" key="8">
    <source>
        <dbReference type="ARBA" id="ARBA00023242"/>
    </source>
</evidence>
<dbReference type="GO" id="GO:0005634">
    <property type="term" value="C:nucleus"/>
    <property type="evidence" value="ECO:0007669"/>
    <property type="project" value="UniProtKB-SubCell"/>
</dbReference>
<dbReference type="InterPro" id="IPR011124">
    <property type="entry name" value="Znf_CW"/>
</dbReference>
<dbReference type="CDD" id="cd01396">
    <property type="entry name" value="MeCP2_MBD"/>
    <property type="match status" value="1"/>
</dbReference>
<evidence type="ECO:0000256" key="5">
    <source>
        <dbReference type="ARBA" id="ARBA00023015"/>
    </source>
</evidence>
<keyword evidence="5" id="KW-0805">Transcription regulation</keyword>
<evidence type="ECO:0000256" key="3">
    <source>
        <dbReference type="ARBA" id="ARBA00022771"/>
    </source>
</evidence>
<feature type="domain" description="MBD" evidence="9">
    <location>
        <begin position="84"/>
        <end position="154"/>
    </location>
</feature>
<evidence type="ECO:0000256" key="1">
    <source>
        <dbReference type="ARBA" id="ARBA00004123"/>
    </source>
</evidence>
<gene>
    <name evidence="11" type="ORF">ACH5RR_010707</name>
</gene>
<keyword evidence="3" id="KW-0863">Zinc-finger</keyword>
<dbReference type="PROSITE" id="PS50982">
    <property type="entry name" value="MBD"/>
    <property type="match status" value="1"/>
</dbReference>
<keyword evidence="7" id="KW-0804">Transcription</keyword>
<name>A0ABD3AJP7_9GENT</name>
<evidence type="ECO:0000259" key="10">
    <source>
        <dbReference type="PROSITE" id="PS51050"/>
    </source>
</evidence>
<dbReference type="InterPro" id="IPR016177">
    <property type="entry name" value="DNA-bd_dom_sf"/>
</dbReference>
<dbReference type="GO" id="GO:0008270">
    <property type="term" value="F:zinc ion binding"/>
    <property type="evidence" value="ECO:0007669"/>
    <property type="project" value="UniProtKB-KW"/>
</dbReference>
<dbReference type="SUPFAM" id="SSF54171">
    <property type="entry name" value="DNA-binding domain"/>
    <property type="match status" value="1"/>
</dbReference>
<keyword evidence="2" id="KW-0479">Metal-binding</keyword>
<keyword evidence="8" id="KW-0539">Nucleus</keyword>
<dbReference type="GO" id="GO:0003677">
    <property type="term" value="F:DNA binding"/>
    <property type="evidence" value="ECO:0007669"/>
    <property type="project" value="UniProtKB-KW"/>
</dbReference>
<evidence type="ECO:0000256" key="7">
    <source>
        <dbReference type="ARBA" id="ARBA00023163"/>
    </source>
</evidence>
<dbReference type="Pfam" id="PF07496">
    <property type="entry name" value="zf-CW"/>
    <property type="match status" value="1"/>
</dbReference>
<protein>
    <submittedName>
        <fullName evidence="11">Uncharacterized protein</fullName>
    </submittedName>
</protein>
<keyword evidence="6" id="KW-0238">DNA-binding</keyword>
<evidence type="ECO:0000259" key="9">
    <source>
        <dbReference type="PROSITE" id="PS50982"/>
    </source>
</evidence>
<accession>A0ABD3AJP7</accession>
<dbReference type="InterPro" id="IPR001739">
    <property type="entry name" value="Methyl_CpG_DNA-bd"/>
</dbReference>
<dbReference type="Gene3D" id="3.30.40.100">
    <property type="match status" value="1"/>
</dbReference>
<reference evidence="11 12" key="1">
    <citation type="submission" date="2024-11" db="EMBL/GenBank/DDBJ databases">
        <title>A near-complete genome assembly of Cinchona calisaya.</title>
        <authorList>
            <person name="Lian D.C."/>
            <person name="Zhao X.W."/>
            <person name="Wei L."/>
        </authorList>
    </citation>
    <scope>NUCLEOTIDE SEQUENCE [LARGE SCALE GENOMIC DNA]</scope>
    <source>
        <tissue evidence="11">Nenye</tissue>
    </source>
</reference>
<dbReference type="AlphaFoldDB" id="A0ABD3AJP7"/>
<evidence type="ECO:0000256" key="4">
    <source>
        <dbReference type="ARBA" id="ARBA00022833"/>
    </source>
</evidence>
<proteinExistence type="predicted"/>
<dbReference type="Proteomes" id="UP001630127">
    <property type="component" value="Unassembled WGS sequence"/>
</dbReference>
<dbReference type="Gene3D" id="3.30.890.10">
    <property type="entry name" value="Methyl-cpg-binding Protein 2, Chain A"/>
    <property type="match status" value="1"/>
</dbReference>
<evidence type="ECO:0000256" key="2">
    <source>
        <dbReference type="ARBA" id="ARBA00022723"/>
    </source>
</evidence>
<dbReference type="Pfam" id="PF01429">
    <property type="entry name" value="MBD"/>
    <property type="match status" value="1"/>
</dbReference>
<organism evidence="11 12">
    <name type="scientific">Cinchona calisaya</name>
    <dbReference type="NCBI Taxonomy" id="153742"/>
    <lineage>
        <taxon>Eukaryota</taxon>
        <taxon>Viridiplantae</taxon>
        <taxon>Streptophyta</taxon>
        <taxon>Embryophyta</taxon>
        <taxon>Tracheophyta</taxon>
        <taxon>Spermatophyta</taxon>
        <taxon>Magnoliopsida</taxon>
        <taxon>eudicotyledons</taxon>
        <taxon>Gunneridae</taxon>
        <taxon>Pentapetalae</taxon>
        <taxon>asterids</taxon>
        <taxon>lamiids</taxon>
        <taxon>Gentianales</taxon>
        <taxon>Rubiaceae</taxon>
        <taxon>Cinchonoideae</taxon>
        <taxon>Cinchoneae</taxon>
        <taxon>Cinchona</taxon>
    </lineage>
</organism>
<dbReference type="EMBL" id="JBJUIK010000004">
    <property type="protein sequence ID" value="KAL3531385.1"/>
    <property type="molecule type" value="Genomic_DNA"/>
</dbReference>
<keyword evidence="12" id="KW-1185">Reference proteome</keyword>
<comment type="caution">
    <text evidence="11">The sequence shown here is derived from an EMBL/GenBank/DDBJ whole genome shotgun (WGS) entry which is preliminary data.</text>
</comment>
<evidence type="ECO:0000256" key="6">
    <source>
        <dbReference type="ARBA" id="ARBA00023125"/>
    </source>
</evidence>
<dbReference type="PANTHER" id="PTHR12396:SF10">
    <property type="entry name" value="METHYL-CPG-BINDING DOMAIN-CONTAINING PROTEIN 1-RELATED"/>
    <property type="match status" value="1"/>
</dbReference>
<keyword evidence="4" id="KW-0862">Zinc</keyword>
<dbReference type="PANTHER" id="PTHR12396">
    <property type="entry name" value="METHYL-CPG BINDING PROTEIN, MBD"/>
    <property type="match status" value="1"/>
</dbReference>
<evidence type="ECO:0000313" key="11">
    <source>
        <dbReference type="EMBL" id="KAL3531385.1"/>
    </source>
</evidence>
<evidence type="ECO:0000313" key="12">
    <source>
        <dbReference type="Proteomes" id="UP001630127"/>
    </source>
</evidence>
<dbReference type="PROSITE" id="PS51050">
    <property type="entry name" value="ZF_CW"/>
    <property type="match status" value="1"/>
</dbReference>